<keyword evidence="4" id="KW-0067">ATP-binding</keyword>
<dbReference type="PhylomeDB" id="R7QJY5"/>
<organism evidence="8 9">
    <name type="scientific">Chondrus crispus</name>
    <name type="common">Carrageen Irish moss</name>
    <name type="synonym">Polymorpha crispa</name>
    <dbReference type="NCBI Taxonomy" id="2769"/>
    <lineage>
        <taxon>Eukaryota</taxon>
        <taxon>Rhodophyta</taxon>
        <taxon>Florideophyceae</taxon>
        <taxon>Rhodymeniophycidae</taxon>
        <taxon>Gigartinales</taxon>
        <taxon>Gigartinaceae</taxon>
        <taxon>Chondrus</taxon>
    </lineage>
</organism>
<dbReference type="Gramene" id="CDF38837">
    <property type="protein sequence ID" value="CDF38837"/>
    <property type="gene ID" value="CHC_T00009202001"/>
</dbReference>
<gene>
    <name evidence="8" type="ORF">CHC_T00009202001</name>
</gene>
<evidence type="ECO:0000256" key="3">
    <source>
        <dbReference type="ARBA" id="ARBA00022777"/>
    </source>
</evidence>
<feature type="domain" description="Protein kinase" evidence="7">
    <location>
        <begin position="105"/>
        <end position="405"/>
    </location>
</feature>
<dbReference type="GO" id="GO:0005524">
    <property type="term" value="F:ATP binding"/>
    <property type="evidence" value="ECO:0007669"/>
    <property type="project" value="UniProtKB-KW"/>
</dbReference>
<dbReference type="EMBL" id="HG001973">
    <property type="protein sequence ID" value="CDF38837.1"/>
    <property type="molecule type" value="Genomic_DNA"/>
</dbReference>
<evidence type="ECO:0000256" key="1">
    <source>
        <dbReference type="ARBA" id="ARBA00022679"/>
    </source>
</evidence>
<evidence type="ECO:0000313" key="9">
    <source>
        <dbReference type="Proteomes" id="UP000012073"/>
    </source>
</evidence>
<dbReference type="GO" id="GO:0005737">
    <property type="term" value="C:cytoplasm"/>
    <property type="evidence" value="ECO:0007669"/>
    <property type="project" value="TreeGrafter"/>
</dbReference>
<evidence type="ECO:0000256" key="4">
    <source>
        <dbReference type="ARBA" id="ARBA00022840"/>
    </source>
</evidence>
<dbReference type="GO" id="GO:0004713">
    <property type="term" value="F:protein tyrosine kinase activity"/>
    <property type="evidence" value="ECO:0007669"/>
    <property type="project" value="TreeGrafter"/>
</dbReference>
<feature type="region of interest" description="Disordered" evidence="6">
    <location>
        <begin position="1"/>
        <end position="20"/>
    </location>
</feature>
<evidence type="ECO:0000313" key="8">
    <source>
        <dbReference type="EMBL" id="CDF38837.1"/>
    </source>
</evidence>
<keyword evidence="1" id="KW-0808">Transferase</keyword>
<reference evidence="9" key="1">
    <citation type="journal article" date="2013" name="Proc. Natl. Acad. Sci. U.S.A.">
        <title>Genome structure and metabolic features in the red seaweed Chondrus crispus shed light on evolution of the Archaeplastida.</title>
        <authorList>
            <person name="Collen J."/>
            <person name="Porcel B."/>
            <person name="Carre W."/>
            <person name="Ball S.G."/>
            <person name="Chaparro C."/>
            <person name="Tonon T."/>
            <person name="Barbeyron T."/>
            <person name="Michel G."/>
            <person name="Noel B."/>
            <person name="Valentin K."/>
            <person name="Elias M."/>
            <person name="Artiguenave F."/>
            <person name="Arun A."/>
            <person name="Aury J.M."/>
            <person name="Barbosa-Neto J.F."/>
            <person name="Bothwell J.H."/>
            <person name="Bouget F.Y."/>
            <person name="Brillet L."/>
            <person name="Cabello-Hurtado F."/>
            <person name="Capella-Gutierrez S."/>
            <person name="Charrier B."/>
            <person name="Cladiere L."/>
            <person name="Cock J.M."/>
            <person name="Coelho S.M."/>
            <person name="Colleoni C."/>
            <person name="Czjzek M."/>
            <person name="Da Silva C."/>
            <person name="Delage L."/>
            <person name="Denoeud F."/>
            <person name="Deschamps P."/>
            <person name="Dittami S.M."/>
            <person name="Gabaldon T."/>
            <person name="Gachon C.M."/>
            <person name="Groisillier A."/>
            <person name="Herve C."/>
            <person name="Jabbari K."/>
            <person name="Katinka M."/>
            <person name="Kloareg B."/>
            <person name="Kowalczyk N."/>
            <person name="Labadie K."/>
            <person name="Leblanc C."/>
            <person name="Lopez P.J."/>
            <person name="McLachlan D.H."/>
            <person name="Meslet-Cladiere L."/>
            <person name="Moustafa A."/>
            <person name="Nehr Z."/>
            <person name="Nyvall Collen P."/>
            <person name="Panaud O."/>
            <person name="Partensky F."/>
            <person name="Poulain J."/>
            <person name="Rensing S.A."/>
            <person name="Rousvoal S."/>
            <person name="Samson G."/>
            <person name="Symeonidi A."/>
            <person name="Weissenbach J."/>
            <person name="Zambounis A."/>
            <person name="Wincker P."/>
            <person name="Boyen C."/>
        </authorList>
    </citation>
    <scope>NUCLEOTIDE SEQUENCE [LARGE SCALE GENOMIC DNA]</scope>
    <source>
        <strain evidence="9">cv. Stackhouse</strain>
    </source>
</reference>
<dbReference type="Proteomes" id="UP000012073">
    <property type="component" value="Unassembled WGS sequence"/>
</dbReference>
<dbReference type="InterPro" id="IPR050339">
    <property type="entry name" value="CC_SR_Kinase"/>
</dbReference>
<dbReference type="STRING" id="2769.R7QJY5"/>
<dbReference type="SUPFAM" id="SSF56112">
    <property type="entry name" value="Protein kinase-like (PK-like)"/>
    <property type="match status" value="1"/>
</dbReference>
<evidence type="ECO:0000256" key="6">
    <source>
        <dbReference type="SAM" id="MobiDB-lite"/>
    </source>
</evidence>
<dbReference type="PROSITE" id="PS50011">
    <property type="entry name" value="PROTEIN_KINASE_DOM"/>
    <property type="match status" value="1"/>
</dbReference>
<dbReference type="Gene3D" id="1.10.510.10">
    <property type="entry name" value="Transferase(Phosphotransferase) domain 1"/>
    <property type="match status" value="1"/>
</dbReference>
<keyword evidence="9" id="KW-1185">Reference proteome</keyword>
<keyword evidence="8" id="KW-0723">Serine/threonine-protein kinase</keyword>
<proteinExistence type="predicted"/>
<keyword evidence="5" id="KW-0175">Coiled coil</keyword>
<dbReference type="Pfam" id="PF00069">
    <property type="entry name" value="Pkinase"/>
    <property type="match status" value="1"/>
</dbReference>
<dbReference type="PANTHER" id="PTHR11042:SF185">
    <property type="entry name" value="WEE1-LIKE PROTEIN KINASE"/>
    <property type="match status" value="1"/>
</dbReference>
<keyword evidence="3 8" id="KW-0418">Kinase</keyword>
<sequence>MDNPFLNPTTPPKTPAEIRTPHTAGQFPIIKKIANASESFQNLAPVLDFDETFLLPPDLKNSLGTRKPEPVDSIFATHDKHKEKHEILKVLLVASTQGRKFSLDFEQVRVAGKGAFSEVLQARHRLDGCTYAIKRNITPLMSDKSRLDSLQEVFALSALQGHPNILRYHDAWFEEKGRYLHMQTEFLSEGTLYALFIERGKRMPSEELLALAADLSSALAFMHSKGVVHLDVKPDNIFRSNRRRTQNSFIIGDFGLACHMDGTDARSTEGDSRYLCPEAMDGSPKQIPDTEEDLSDCASDDEDLIGDTLKPAAPQDLRARDVFSLGATIYELAVGLPLKKSGEEWRQLRSDTARAAKEAGAACGSSEIANIVQVCLEANPSRRALACDVVDICEANSSREQSRYINQLHMQLDQLKRQLSRHQKVTNNLLKNGERNRKRYREQCANGKKRFPPCAV</sequence>
<dbReference type="KEGG" id="ccp:CHC_T00009202001"/>
<accession>R7QJY5</accession>
<protein>
    <submittedName>
        <fullName evidence="8">Serine/threonine protein kinase</fullName>
    </submittedName>
</protein>
<dbReference type="OMA" id="QTEHCER"/>
<dbReference type="Gene3D" id="3.30.200.20">
    <property type="entry name" value="Phosphorylase Kinase, domain 1"/>
    <property type="match status" value="1"/>
</dbReference>
<dbReference type="SMART" id="SM00220">
    <property type="entry name" value="S_TKc"/>
    <property type="match status" value="1"/>
</dbReference>
<dbReference type="AlphaFoldDB" id="R7QJY5"/>
<evidence type="ECO:0000259" key="7">
    <source>
        <dbReference type="PROSITE" id="PS50011"/>
    </source>
</evidence>
<dbReference type="InterPro" id="IPR000719">
    <property type="entry name" value="Prot_kinase_dom"/>
</dbReference>
<dbReference type="RefSeq" id="XP_005718742.1">
    <property type="nucleotide sequence ID" value="XM_005718685.1"/>
</dbReference>
<name>R7QJY5_CHOCR</name>
<dbReference type="InterPro" id="IPR011009">
    <property type="entry name" value="Kinase-like_dom_sf"/>
</dbReference>
<dbReference type="OrthoDB" id="5337378at2759"/>
<keyword evidence="2" id="KW-0547">Nucleotide-binding</keyword>
<evidence type="ECO:0000256" key="2">
    <source>
        <dbReference type="ARBA" id="ARBA00022741"/>
    </source>
</evidence>
<dbReference type="GO" id="GO:0004674">
    <property type="term" value="F:protein serine/threonine kinase activity"/>
    <property type="evidence" value="ECO:0007669"/>
    <property type="project" value="UniProtKB-KW"/>
</dbReference>
<feature type="coiled-coil region" evidence="5">
    <location>
        <begin position="405"/>
        <end position="450"/>
    </location>
</feature>
<dbReference type="GeneID" id="17326461"/>
<dbReference type="PANTHER" id="PTHR11042">
    <property type="entry name" value="EUKARYOTIC TRANSLATION INITIATION FACTOR 2-ALPHA KINASE EIF2-ALPHA KINASE -RELATED"/>
    <property type="match status" value="1"/>
</dbReference>
<dbReference type="GO" id="GO:0005634">
    <property type="term" value="C:nucleus"/>
    <property type="evidence" value="ECO:0007669"/>
    <property type="project" value="TreeGrafter"/>
</dbReference>
<evidence type="ECO:0000256" key="5">
    <source>
        <dbReference type="SAM" id="Coils"/>
    </source>
</evidence>